<protein>
    <recommendedName>
        <fullName evidence="4">DUF4367 domain-containing protein</fullName>
    </recommendedName>
</protein>
<proteinExistence type="predicted"/>
<organism evidence="3">
    <name type="scientific">Clostridium butyricum</name>
    <dbReference type="NCBI Taxonomy" id="1492"/>
    <lineage>
        <taxon>Bacteria</taxon>
        <taxon>Bacillati</taxon>
        <taxon>Bacillota</taxon>
        <taxon>Clostridia</taxon>
        <taxon>Eubacteriales</taxon>
        <taxon>Clostridiaceae</taxon>
        <taxon>Clostridium</taxon>
    </lineage>
</organism>
<gene>
    <name evidence="3" type="ORF">CBLFYP62_02994</name>
</gene>
<keyword evidence="2" id="KW-0812">Transmembrane</keyword>
<keyword evidence="2" id="KW-1133">Transmembrane helix</keyword>
<feature type="region of interest" description="Disordered" evidence="1">
    <location>
        <begin position="79"/>
        <end position="233"/>
    </location>
</feature>
<evidence type="ECO:0000256" key="1">
    <source>
        <dbReference type="SAM" id="MobiDB-lite"/>
    </source>
</evidence>
<sequence length="351" mass="40266">MILKNRYKDEMSKIHVDDDMKKRVMNRIRETDEVETKVNKKSLFQGQAFFKYSGVVAACCAFAVTYAVTINYPELVNHDESSQTESEHTLNSEENQSSSEKNNDVPLVKDDSNNISDSTKENSVKENSVKENSTKTENKESDNKKQDNNTTYENNNKKSLDIKNNEVAPEKENKSDSNTNKKEVSDKANESNNNVSKKEDEPNSINNNQAVSSSELQSSNDNVNNNEIHDPNKTKAASYGMSIQNEYLSQYNGPNLSDIGYNVDYINQIDKNEIEIKYSNNEDDLWIRIYNKEESNSDKSSGYEKQKIYSDNYGDGKADGIIYRKNNREYYIWSSKNLDENFISNIKKHIL</sequence>
<feature type="transmembrane region" description="Helical" evidence="2">
    <location>
        <begin position="49"/>
        <end position="68"/>
    </location>
</feature>
<evidence type="ECO:0008006" key="4">
    <source>
        <dbReference type="Google" id="ProtNLM"/>
    </source>
</evidence>
<feature type="compositionally biased region" description="Basic and acidic residues" evidence="1">
    <location>
        <begin position="101"/>
        <end position="147"/>
    </location>
</feature>
<dbReference type="RefSeq" id="WP_002581115.1">
    <property type="nucleotide sequence ID" value="NZ_BKBC01000003.1"/>
</dbReference>
<dbReference type="AlphaFoldDB" id="A0A6N3GAY3"/>
<feature type="compositionally biased region" description="Polar residues" evidence="1">
    <location>
        <begin position="203"/>
        <end position="226"/>
    </location>
</feature>
<feature type="compositionally biased region" description="Basic and acidic residues" evidence="1">
    <location>
        <begin position="79"/>
        <end position="91"/>
    </location>
</feature>
<reference evidence="3" key="1">
    <citation type="submission" date="2019-11" db="EMBL/GenBank/DDBJ databases">
        <authorList>
            <person name="Feng L."/>
        </authorList>
    </citation>
    <scope>NUCLEOTIDE SEQUENCE</scope>
    <source>
        <strain evidence="3">CButyricumLFYP62</strain>
    </source>
</reference>
<evidence type="ECO:0000313" key="3">
    <source>
        <dbReference type="EMBL" id="VYU61213.1"/>
    </source>
</evidence>
<keyword evidence="2" id="KW-0472">Membrane</keyword>
<accession>A0A6N3GAY3</accession>
<feature type="compositionally biased region" description="Basic and acidic residues" evidence="1">
    <location>
        <begin position="155"/>
        <end position="189"/>
    </location>
</feature>
<dbReference type="EMBL" id="CACRTU010000027">
    <property type="protein sequence ID" value="VYU61213.1"/>
    <property type="molecule type" value="Genomic_DNA"/>
</dbReference>
<name>A0A6N3GAY3_CLOBU</name>
<evidence type="ECO:0000256" key="2">
    <source>
        <dbReference type="SAM" id="Phobius"/>
    </source>
</evidence>